<dbReference type="EMBL" id="JAGFNK010000675">
    <property type="protein sequence ID" value="KAI9444405.1"/>
    <property type="molecule type" value="Genomic_DNA"/>
</dbReference>
<dbReference type="Proteomes" id="UP001207468">
    <property type="component" value="Unassembled WGS sequence"/>
</dbReference>
<organism evidence="1 2">
    <name type="scientific">Russula earlei</name>
    <dbReference type="NCBI Taxonomy" id="71964"/>
    <lineage>
        <taxon>Eukaryota</taxon>
        <taxon>Fungi</taxon>
        <taxon>Dikarya</taxon>
        <taxon>Basidiomycota</taxon>
        <taxon>Agaricomycotina</taxon>
        <taxon>Agaricomycetes</taxon>
        <taxon>Russulales</taxon>
        <taxon>Russulaceae</taxon>
        <taxon>Russula</taxon>
    </lineage>
</organism>
<keyword evidence="2" id="KW-1185">Reference proteome</keyword>
<sequence>MGNLISRNNSGVDLTLTFPDGQVTAFENGVELNSPETGEFLVTQGTTPIYTFTLYQGIHITDITSIQLNGVVTFKNNTSEDLTLVLPTGVATAFPKGQTFEYSNTGTYSVHAGPSLPTPIYDFKYHRGYVAIDVNEIVKQPPARIEDWNQAR</sequence>
<evidence type="ECO:0000313" key="1">
    <source>
        <dbReference type="EMBL" id="KAI9444405.1"/>
    </source>
</evidence>
<comment type="caution">
    <text evidence="1">The sequence shown here is derived from an EMBL/GenBank/DDBJ whole genome shotgun (WGS) entry which is preliminary data.</text>
</comment>
<evidence type="ECO:0000313" key="2">
    <source>
        <dbReference type="Proteomes" id="UP001207468"/>
    </source>
</evidence>
<protein>
    <submittedName>
        <fullName evidence="1">Uncharacterized protein</fullName>
    </submittedName>
</protein>
<accession>A0ACC0TSS2</accession>
<name>A0ACC0TSS2_9AGAM</name>
<reference evidence="1" key="1">
    <citation type="submission" date="2021-03" db="EMBL/GenBank/DDBJ databases">
        <title>Evolutionary priming and transition to the ectomycorrhizal habit in an iconic lineage of mushroom-forming fungi: is preadaptation a requirement?</title>
        <authorList>
            <consortium name="DOE Joint Genome Institute"/>
            <person name="Looney B.P."/>
            <person name="Miyauchi S."/>
            <person name="Morin E."/>
            <person name="Drula E."/>
            <person name="Courty P.E."/>
            <person name="Chicoki N."/>
            <person name="Fauchery L."/>
            <person name="Kohler A."/>
            <person name="Kuo A."/>
            <person name="LaButti K."/>
            <person name="Pangilinan J."/>
            <person name="Lipzen A."/>
            <person name="Riley R."/>
            <person name="Andreopoulos W."/>
            <person name="He G."/>
            <person name="Johnson J."/>
            <person name="Barry K.W."/>
            <person name="Grigoriev I.V."/>
            <person name="Nagy L."/>
            <person name="Hibbett D."/>
            <person name="Henrissat B."/>
            <person name="Matheny P.B."/>
            <person name="Labbe J."/>
            <person name="Martin A.F."/>
        </authorList>
    </citation>
    <scope>NUCLEOTIDE SEQUENCE</scope>
    <source>
        <strain evidence="1">BPL698</strain>
    </source>
</reference>
<gene>
    <name evidence="1" type="ORF">F5148DRAFT_1371485</name>
</gene>
<proteinExistence type="predicted"/>